<accession>A0A6C0GPS3</accession>
<dbReference type="Proteomes" id="UP000480178">
    <property type="component" value="Chromosome"/>
</dbReference>
<protein>
    <submittedName>
        <fullName evidence="1">Uncharacterized protein</fullName>
    </submittedName>
</protein>
<evidence type="ECO:0000313" key="1">
    <source>
        <dbReference type="EMBL" id="QHT69582.1"/>
    </source>
</evidence>
<evidence type="ECO:0000313" key="2">
    <source>
        <dbReference type="Proteomes" id="UP000480178"/>
    </source>
</evidence>
<dbReference type="KEGG" id="rhoz:GXP67_24510"/>
<dbReference type="RefSeq" id="WP_162445569.1">
    <property type="nucleotide sequence ID" value="NZ_CP048222.1"/>
</dbReference>
<organism evidence="1 2">
    <name type="scientific">Rhodocytophaga rosea</name>
    <dbReference type="NCBI Taxonomy" id="2704465"/>
    <lineage>
        <taxon>Bacteria</taxon>
        <taxon>Pseudomonadati</taxon>
        <taxon>Bacteroidota</taxon>
        <taxon>Cytophagia</taxon>
        <taxon>Cytophagales</taxon>
        <taxon>Rhodocytophagaceae</taxon>
        <taxon>Rhodocytophaga</taxon>
    </lineage>
</organism>
<gene>
    <name evidence="1" type="ORF">GXP67_24510</name>
</gene>
<keyword evidence="2" id="KW-1185">Reference proteome</keyword>
<dbReference type="EMBL" id="CP048222">
    <property type="protein sequence ID" value="QHT69582.1"/>
    <property type="molecule type" value="Genomic_DNA"/>
</dbReference>
<name>A0A6C0GPS3_9BACT</name>
<reference evidence="1 2" key="1">
    <citation type="submission" date="2020-01" db="EMBL/GenBank/DDBJ databases">
        <authorList>
            <person name="Kim M.K."/>
        </authorList>
    </citation>
    <scope>NUCLEOTIDE SEQUENCE [LARGE SCALE GENOMIC DNA]</scope>
    <source>
        <strain evidence="1 2">172606-1</strain>
    </source>
</reference>
<sequence>MREEFILDFCFKGDRNYVQGPDIFDEALKFILLKFGEIRNIKYVAHKMLHHNAVLIVSSEKGEPDSNSIITFEVGNLRYYASVINNFKQIKCKQDFSETEIQASSIIEQSKISLFNNLNYSFSEIIVSMNKYYLQKMSDAVGKWIITKLELSDISFYNNVYHKKISLELVKNFNNMLTKSSIYIDGKQVGAIYFSLVK</sequence>
<proteinExistence type="predicted"/>
<dbReference type="AlphaFoldDB" id="A0A6C0GPS3"/>